<dbReference type="Proteomes" id="UP000008064">
    <property type="component" value="Unassembled WGS sequence"/>
</dbReference>
<accession>F8PCK1</accession>
<evidence type="ECO:0008006" key="2">
    <source>
        <dbReference type="Google" id="ProtNLM"/>
    </source>
</evidence>
<dbReference type="KEGG" id="sla:SERLADRAFT_374695"/>
<dbReference type="RefSeq" id="XP_007324177.1">
    <property type="nucleotide sequence ID" value="XM_007324115.1"/>
</dbReference>
<protein>
    <recommendedName>
        <fullName evidence="2">CxC2-like cysteine cluster KDZ transposase-associated domain-containing protein</fullName>
    </recommendedName>
</protein>
<sequence length="449" mass="49833">MPCDLLSQNPDFQLLDILSFLVHHGLFPTAPSQPRMAISIDLLAFYRALFERSCDTINALAAALVTHYIHRGFRMTNAEYDILQVEVERQVEAAVQHCRDLVLAPQEPRGAMQEPLTPAPFSPTSPSTSTPISPIALPPTILEPLTTGHYASILIQRCPACFGGTVFGRPLDEGGDIHITTDGNFHHHHRHSAGDCPKFYEPAYFLPKLEVDAVGCQINKVRKQIPRVVKGLVPDEAIDHYQSSYQAADGKKQKATMDSFDDTGVMALICHHDIPPFFANIDTPGEQQKYAVALIQHLYSLLPLQTNVILLYDVGCVLSCSLAQYDILPDSIVSCLRFTTTAMHLVYNPRMANGLSLSDGEGTERLWSRFIRLIGIQQSSSVPAAIGQDMRNNLGTWLKWRLKQGIDEQGLAAQDVLDACGVSISKLRKHWVAQRWNGKVFAEKNDAKK</sequence>
<dbReference type="Pfam" id="PF18758">
    <property type="entry name" value="KDZ"/>
    <property type="match status" value="1"/>
</dbReference>
<dbReference type="PANTHER" id="PTHR33096">
    <property type="entry name" value="CXC2 DOMAIN-CONTAINING PROTEIN"/>
    <property type="match status" value="1"/>
</dbReference>
<dbReference type="AlphaFoldDB" id="F8PCK1"/>
<dbReference type="OrthoDB" id="3253684at2759"/>
<dbReference type="EMBL" id="GL945445">
    <property type="protein sequence ID" value="EGO18953.1"/>
    <property type="molecule type" value="Genomic_DNA"/>
</dbReference>
<dbReference type="GeneID" id="18810536"/>
<evidence type="ECO:0000313" key="1">
    <source>
        <dbReference type="EMBL" id="EGO18953.1"/>
    </source>
</evidence>
<dbReference type="PANTHER" id="PTHR33096:SF1">
    <property type="entry name" value="CXC1-LIKE CYSTEINE CLUSTER ASSOCIATED WITH KDZ TRANSPOSASES DOMAIN-CONTAINING PROTEIN"/>
    <property type="match status" value="1"/>
</dbReference>
<name>F8PCK1_SERL9</name>
<dbReference type="InterPro" id="IPR040521">
    <property type="entry name" value="KDZ"/>
</dbReference>
<reference evidence="1" key="1">
    <citation type="submission" date="2011-04" db="EMBL/GenBank/DDBJ databases">
        <title>Evolution of plant cell wall degrading machinery underlies the functional diversity of forest fungi.</title>
        <authorList>
            <consortium name="US DOE Joint Genome Institute (JGI-PGF)"/>
            <person name="Eastwood D.C."/>
            <person name="Floudas D."/>
            <person name="Binder M."/>
            <person name="Majcherczyk A."/>
            <person name="Schneider P."/>
            <person name="Aerts A."/>
            <person name="Asiegbu F.O."/>
            <person name="Baker S.E."/>
            <person name="Barry K."/>
            <person name="Bendiksby M."/>
            <person name="Blumentritt M."/>
            <person name="Coutinho P.M."/>
            <person name="Cullen D."/>
            <person name="Cullen D."/>
            <person name="Gathman A."/>
            <person name="Goodell B."/>
            <person name="Henrissat B."/>
            <person name="Ihrmark K."/>
            <person name="Kauserud H."/>
            <person name="Kohler A."/>
            <person name="LaButti K."/>
            <person name="Lapidus A."/>
            <person name="Lavin J.L."/>
            <person name="Lee Y.-H."/>
            <person name="Lindquist E."/>
            <person name="Lilly W."/>
            <person name="Lucas S."/>
            <person name="Morin E."/>
            <person name="Murat C."/>
            <person name="Oguiza J.A."/>
            <person name="Park J."/>
            <person name="Pisabarro A.G."/>
            <person name="Riley R."/>
            <person name="Rosling A."/>
            <person name="Salamov A."/>
            <person name="Schmidt O."/>
            <person name="Schmutz J."/>
            <person name="Skrede I."/>
            <person name="Stenlid J."/>
            <person name="Wiebenga A."/>
            <person name="Xie X."/>
            <person name="Kues U."/>
            <person name="Hibbett D.S."/>
            <person name="Hoffmeister D."/>
            <person name="Hogberg N."/>
            <person name="Martin F."/>
            <person name="Grigoriev I.V."/>
            <person name="Watkinson S.C."/>
        </authorList>
    </citation>
    <scope>NUCLEOTIDE SEQUENCE</scope>
    <source>
        <strain evidence="1">S7.9</strain>
    </source>
</reference>
<organism>
    <name type="scientific">Serpula lacrymans var. lacrymans (strain S7.9)</name>
    <name type="common">Dry rot fungus</name>
    <dbReference type="NCBI Taxonomy" id="578457"/>
    <lineage>
        <taxon>Eukaryota</taxon>
        <taxon>Fungi</taxon>
        <taxon>Dikarya</taxon>
        <taxon>Basidiomycota</taxon>
        <taxon>Agaricomycotina</taxon>
        <taxon>Agaricomycetes</taxon>
        <taxon>Agaricomycetidae</taxon>
        <taxon>Boletales</taxon>
        <taxon>Coniophorineae</taxon>
        <taxon>Serpulaceae</taxon>
        <taxon>Serpula</taxon>
    </lineage>
</organism>
<gene>
    <name evidence="1" type="ORF">SERLADRAFT_374695</name>
</gene>
<dbReference type="HOGENOM" id="CLU_004552_2_1_1"/>
<proteinExistence type="predicted"/>